<feature type="region of interest" description="Disordered" evidence="1">
    <location>
        <begin position="95"/>
        <end position="131"/>
    </location>
</feature>
<evidence type="ECO:0000313" key="2">
    <source>
        <dbReference type="EMBL" id="EER11002.1"/>
    </source>
</evidence>
<dbReference type="Proteomes" id="UP000007800">
    <property type="component" value="Unassembled WGS sequence"/>
</dbReference>
<feature type="compositionally biased region" description="Polar residues" evidence="1">
    <location>
        <begin position="308"/>
        <end position="320"/>
    </location>
</feature>
<feature type="region of interest" description="Disordered" evidence="1">
    <location>
        <begin position="300"/>
        <end position="322"/>
    </location>
</feature>
<dbReference type="EMBL" id="GG677097">
    <property type="protein sequence ID" value="EER11002.1"/>
    <property type="molecule type" value="Genomic_DNA"/>
</dbReference>
<dbReference type="GeneID" id="9056218"/>
<dbReference type="OrthoDB" id="10460365at2759"/>
<reference evidence="2 3" key="1">
    <citation type="submission" date="2008-07" db="EMBL/GenBank/DDBJ databases">
        <authorList>
            <person name="El-Sayed N."/>
            <person name="Caler E."/>
            <person name="Inman J."/>
            <person name="Amedeo P."/>
            <person name="Hass B."/>
            <person name="Wortman J."/>
        </authorList>
    </citation>
    <scope>NUCLEOTIDE SEQUENCE [LARGE SCALE GENOMIC DNA]</scope>
    <source>
        <strain evidence="3">ATCC 50983 / TXsc</strain>
    </source>
</reference>
<accession>C5KWZ8</accession>
<dbReference type="AlphaFoldDB" id="C5KWZ8"/>
<evidence type="ECO:0000256" key="1">
    <source>
        <dbReference type="SAM" id="MobiDB-lite"/>
    </source>
</evidence>
<evidence type="ECO:0000313" key="3">
    <source>
        <dbReference type="Proteomes" id="UP000007800"/>
    </source>
</evidence>
<proteinExistence type="predicted"/>
<feature type="compositionally biased region" description="Acidic residues" evidence="1">
    <location>
        <begin position="95"/>
        <end position="122"/>
    </location>
</feature>
<gene>
    <name evidence="2" type="ORF">Pmar_PMAR029622</name>
</gene>
<name>C5KWZ8_PERM5</name>
<dbReference type="RefSeq" id="XP_002779207.1">
    <property type="nucleotide sequence ID" value="XM_002779161.1"/>
</dbReference>
<protein>
    <submittedName>
        <fullName evidence="2">Uncharacterized protein</fullName>
    </submittedName>
</protein>
<keyword evidence="3" id="KW-1185">Reference proteome</keyword>
<organism evidence="3">
    <name type="scientific">Perkinsus marinus (strain ATCC 50983 / TXsc)</name>
    <dbReference type="NCBI Taxonomy" id="423536"/>
    <lineage>
        <taxon>Eukaryota</taxon>
        <taxon>Sar</taxon>
        <taxon>Alveolata</taxon>
        <taxon>Perkinsozoa</taxon>
        <taxon>Perkinsea</taxon>
        <taxon>Perkinsida</taxon>
        <taxon>Perkinsidae</taxon>
        <taxon>Perkinsus</taxon>
    </lineage>
</organism>
<dbReference type="InParanoid" id="C5KWZ8"/>
<sequence>MRVPDVHQTPREIELMGDVAREMYPDFRLVARDAPLPIVGFDYCASLDEIPPEEDILSAEVPLAQRGAILDEIMNDEQDTTTDTESAGFRSILEGEIDGGDGAEEPAGESDSDESTDSDEEPCGGRTFDPLPVATKRRKFLRWRTKAQSASYFRIDHEVGGAMERAFTSLRLEYPRATAAELLKLYTRDYLMKERANHEIDGRRPISYHPTSILYVEQWLSGYRKRSSFAGSAGSFNLKSMEAFGNLERSLAAQSSNKSPTEAVVVVHEHATLDSGPAEITANDLQDELETRPRKRMRISPAEGPVQQAIQTRAQDQVPRQSPREFKGRKCRFCGKILRKGFNEHIYDGSTHGLCPYRDAAAENKKDEEKKLEDERVEAAIQQALMADTLMGADKTGRKCSKCRRPYKSWLVRKGRSLHHQQFRAPVGNDKYTQVIWCPLLDGEEELETLQNEQIQRKRERWREANERKKNK</sequence>